<dbReference type="OrthoDB" id="96314at2759"/>
<dbReference type="Proteomes" id="UP000518266">
    <property type="component" value="Unassembled WGS sequence"/>
</dbReference>
<dbReference type="AlphaFoldDB" id="A0A7J5XFV8"/>
<keyword evidence="3" id="KW-1185">Reference proteome</keyword>
<comment type="caution">
    <text evidence="2">The sequence shown here is derived from an EMBL/GenBank/DDBJ whole genome shotgun (WGS) entry which is preliminary data.</text>
</comment>
<accession>A0A7J5XFV8</accession>
<feature type="compositionally biased region" description="Polar residues" evidence="1">
    <location>
        <begin position="65"/>
        <end position="76"/>
    </location>
</feature>
<reference evidence="2 3" key="1">
    <citation type="submission" date="2020-03" db="EMBL/GenBank/DDBJ databases">
        <title>Dissostichus mawsoni Genome sequencing and assembly.</title>
        <authorList>
            <person name="Park H."/>
        </authorList>
    </citation>
    <scope>NUCLEOTIDE SEQUENCE [LARGE SCALE GENOMIC DNA]</scope>
    <source>
        <strain evidence="2">DM0001</strain>
        <tissue evidence="2">Muscle</tissue>
    </source>
</reference>
<proteinExistence type="predicted"/>
<evidence type="ECO:0000313" key="2">
    <source>
        <dbReference type="EMBL" id="KAF3835914.1"/>
    </source>
</evidence>
<protein>
    <submittedName>
        <fullName evidence="2">Uncharacterized protein</fullName>
    </submittedName>
</protein>
<name>A0A7J5XFV8_DISMA</name>
<feature type="region of interest" description="Disordered" evidence="1">
    <location>
        <begin position="57"/>
        <end position="76"/>
    </location>
</feature>
<sequence length="76" mass="8566">MEMRSCQGHKQCNPRPKGPDAALQFGTDARVKLPNLTEAGVFWQGLEDLYRLNESLFERRPNFSPAPTTGSTSRRT</sequence>
<evidence type="ECO:0000256" key="1">
    <source>
        <dbReference type="SAM" id="MobiDB-lite"/>
    </source>
</evidence>
<evidence type="ECO:0000313" key="3">
    <source>
        <dbReference type="Proteomes" id="UP000518266"/>
    </source>
</evidence>
<gene>
    <name evidence="2" type="ORF">F7725_028472</name>
</gene>
<organism evidence="2 3">
    <name type="scientific">Dissostichus mawsoni</name>
    <name type="common">Antarctic cod</name>
    <dbReference type="NCBI Taxonomy" id="36200"/>
    <lineage>
        <taxon>Eukaryota</taxon>
        <taxon>Metazoa</taxon>
        <taxon>Chordata</taxon>
        <taxon>Craniata</taxon>
        <taxon>Vertebrata</taxon>
        <taxon>Euteleostomi</taxon>
        <taxon>Actinopterygii</taxon>
        <taxon>Neopterygii</taxon>
        <taxon>Teleostei</taxon>
        <taxon>Neoteleostei</taxon>
        <taxon>Acanthomorphata</taxon>
        <taxon>Eupercaria</taxon>
        <taxon>Perciformes</taxon>
        <taxon>Notothenioidei</taxon>
        <taxon>Nototheniidae</taxon>
        <taxon>Dissostichus</taxon>
    </lineage>
</organism>
<dbReference type="EMBL" id="JAAKFY010000024">
    <property type="protein sequence ID" value="KAF3835914.1"/>
    <property type="molecule type" value="Genomic_DNA"/>
</dbReference>
<feature type="region of interest" description="Disordered" evidence="1">
    <location>
        <begin position="1"/>
        <end position="22"/>
    </location>
</feature>